<feature type="region of interest" description="Disordered" evidence="1">
    <location>
        <begin position="208"/>
        <end position="228"/>
    </location>
</feature>
<feature type="region of interest" description="Disordered" evidence="1">
    <location>
        <begin position="255"/>
        <end position="278"/>
    </location>
</feature>
<evidence type="ECO:0000313" key="2">
    <source>
        <dbReference type="EMBL" id="CAD7588517.1"/>
    </source>
</evidence>
<proteinExistence type="predicted"/>
<feature type="compositionally biased region" description="Polar residues" evidence="1">
    <location>
        <begin position="454"/>
        <end position="469"/>
    </location>
</feature>
<sequence>MLYGKYCGVGLGKIELKLLRSEIGGRCFKYSKSVLVTGLDVAGVILLVAADNTTATNDTVPMEPTVKNKKEVGVGRRPPDSALKNPGRGKRPAPSRRKLVVSVGGSAINGRFLQPILAGGVEGFHSWGLKVPPVRKELILDGKRSAMSPKANASVAAAYSRGNKPAGTAEASGATPTPRVKRATGESQRKINKVCVTSQITGEVTATQSLSGEVSGAPPTTRGERATGGCHRESLAILRASDDSALSRENMAASVTSTTTGEVGADGQTKVSGIPPPTGGVRVVDGSTGTSGIAPSGLAWWSLPASCKLSAAMPTRHDGWILNGANGNPDKRELSCISLVKTATSGADANLEDRVIRFSRVDSSCESVGVEGLSSGPALSLMHDELSQGSDDEPEGSLAVKPSRRGKAGNTRTLPGETHNHLGGSSGDESEANGGLGQDAPVLDKVRRWWKSKGNNVSRASPQPDTSGSGPAHKAKGRSLPSSCVMWRTTPRWRGSSNPRLESLWRWSGNHGIEYTSSVGRRNLTTPSRRSFLALGSSIGPTSWDESDWSGSW</sequence>
<dbReference type="EMBL" id="OE839764">
    <property type="protein sequence ID" value="CAD7588517.1"/>
    <property type="molecule type" value="Genomic_DNA"/>
</dbReference>
<feature type="region of interest" description="Disordered" evidence="1">
    <location>
        <begin position="454"/>
        <end position="481"/>
    </location>
</feature>
<feature type="region of interest" description="Disordered" evidence="1">
    <location>
        <begin position="161"/>
        <end position="186"/>
    </location>
</feature>
<name>A0A7R9JSB2_TIMGE</name>
<feature type="compositionally biased region" description="Basic residues" evidence="1">
    <location>
        <begin position="87"/>
        <end position="98"/>
    </location>
</feature>
<reference evidence="2" key="1">
    <citation type="submission" date="2020-11" db="EMBL/GenBank/DDBJ databases">
        <authorList>
            <person name="Tran Van P."/>
        </authorList>
    </citation>
    <scope>NUCLEOTIDE SEQUENCE</scope>
</reference>
<gene>
    <name evidence="2" type="ORF">TGEB3V08_LOCUS2567</name>
</gene>
<organism evidence="2">
    <name type="scientific">Timema genevievae</name>
    <name type="common">Walking stick</name>
    <dbReference type="NCBI Taxonomy" id="629358"/>
    <lineage>
        <taxon>Eukaryota</taxon>
        <taxon>Metazoa</taxon>
        <taxon>Ecdysozoa</taxon>
        <taxon>Arthropoda</taxon>
        <taxon>Hexapoda</taxon>
        <taxon>Insecta</taxon>
        <taxon>Pterygota</taxon>
        <taxon>Neoptera</taxon>
        <taxon>Polyneoptera</taxon>
        <taxon>Phasmatodea</taxon>
        <taxon>Timematodea</taxon>
        <taxon>Timematoidea</taxon>
        <taxon>Timematidae</taxon>
        <taxon>Timema</taxon>
    </lineage>
</organism>
<feature type="region of interest" description="Disordered" evidence="1">
    <location>
        <begin position="384"/>
        <end position="441"/>
    </location>
</feature>
<protein>
    <submittedName>
        <fullName evidence="2">Uncharacterized protein</fullName>
    </submittedName>
</protein>
<evidence type="ECO:0000256" key="1">
    <source>
        <dbReference type="SAM" id="MobiDB-lite"/>
    </source>
</evidence>
<dbReference type="AlphaFoldDB" id="A0A7R9JSB2"/>
<accession>A0A7R9JSB2</accession>
<feature type="region of interest" description="Disordered" evidence="1">
    <location>
        <begin position="71"/>
        <end position="98"/>
    </location>
</feature>